<dbReference type="InterPro" id="IPR037121">
    <property type="entry name" value="Ribosomal_bL25_C"/>
</dbReference>
<keyword evidence="4 5" id="KW-0687">Ribonucleoprotein</keyword>
<dbReference type="Pfam" id="PF01386">
    <property type="entry name" value="Ribosomal_L25p"/>
    <property type="match status" value="1"/>
</dbReference>
<evidence type="ECO:0000256" key="5">
    <source>
        <dbReference type="HAMAP-Rule" id="MF_01334"/>
    </source>
</evidence>
<dbReference type="InterPro" id="IPR020930">
    <property type="entry name" value="Ribosomal_uL5_bac-type"/>
</dbReference>
<keyword evidence="1 5" id="KW-0699">rRNA-binding</keyword>
<protein>
    <recommendedName>
        <fullName evidence="5">Large ribosomal subunit protein bL25</fullName>
    </recommendedName>
    <alternativeName>
        <fullName evidence="5">General stress protein CTC</fullName>
    </alternativeName>
</protein>
<dbReference type="InterPro" id="IPR011035">
    <property type="entry name" value="Ribosomal_bL25/Gln-tRNA_synth"/>
</dbReference>
<comment type="similarity">
    <text evidence="5">Belongs to the bacterial ribosomal protein bL25 family. CTC subfamily.</text>
</comment>
<dbReference type="GO" id="GO:0006412">
    <property type="term" value="P:translation"/>
    <property type="evidence" value="ECO:0007669"/>
    <property type="project" value="UniProtKB-UniRule"/>
</dbReference>
<evidence type="ECO:0000256" key="1">
    <source>
        <dbReference type="ARBA" id="ARBA00022730"/>
    </source>
</evidence>
<organism evidence="9 10">
    <name type="scientific">Candidatus Amesbacteria bacterium RIFCSPHIGHO2_01_FULL_48_32b</name>
    <dbReference type="NCBI Taxonomy" id="1797253"/>
    <lineage>
        <taxon>Bacteria</taxon>
        <taxon>Candidatus Amesiibacteriota</taxon>
    </lineage>
</organism>
<reference evidence="9 10" key="1">
    <citation type="journal article" date="2016" name="Nat. Commun.">
        <title>Thousands of microbial genomes shed light on interconnected biogeochemical processes in an aquifer system.</title>
        <authorList>
            <person name="Anantharaman K."/>
            <person name="Brown C.T."/>
            <person name="Hug L.A."/>
            <person name="Sharon I."/>
            <person name="Castelle C.J."/>
            <person name="Probst A.J."/>
            <person name="Thomas B.C."/>
            <person name="Singh A."/>
            <person name="Wilkins M.J."/>
            <person name="Karaoz U."/>
            <person name="Brodie E.L."/>
            <person name="Williams K.H."/>
            <person name="Hubbard S.S."/>
            <person name="Banfield J.F."/>
        </authorList>
    </citation>
    <scope>NUCLEOTIDE SEQUENCE [LARGE SCALE GENOMIC DNA]</scope>
</reference>
<name>A0A1F4YH90_9BACT</name>
<dbReference type="HAMAP" id="MF_01334">
    <property type="entry name" value="Ribosomal_bL25_CTC"/>
    <property type="match status" value="1"/>
</dbReference>
<evidence type="ECO:0000256" key="2">
    <source>
        <dbReference type="ARBA" id="ARBA00022884"/>
    </source>
</evidence>
<evidence type="ECO:0000313" key="9">
    <source>
        <dbReference type="EMBL" id="OGC93116.1"/>
    </source>
</evidence>
<feature type="region of interest" description="Disordered" evidence="6">
    <location>
        <begin position="205"/>
        <end position="227"/>
    </location>
</feature>
<comment type="function">
    <text evidence="5">This is one of the proteins that binds to the 5S RNA in the ribosome where it forms part of the central protuberance.</text>
</comment>
<dbReference type="NCBIfam" id="TIGR00731">
    <property type="entry name" value="bL25_bact_ctc"/>
    <property type="match status" value="1"/>
</dbReference>
<dbReference type="InterPro" id="IPR001021">
    <property type="entry name" value="Ribosomal_bL25_long"/>
</dbReference>
<dbReference type="CDD" id="cd00495">
    <property type="entry name" value="Ribosomal_L25_TL5_CTC"/>
    <property type="match status" value="1"/>
</dbReference>
<evidence type="ECO:0000259" key="8">
    <source>
        <dbReference type="Pfam" id="PF14693"/>
    </source>
</evidence>
<evidence type="ECO:0000256" key="3">
    <source>
        <dbReference type="ARBA" id="ARBA00022980"/>
    </source>
</evidence>
<dbReference type="InterPro" id="IPR029751">
    <property type="entry name" value="Ribosomal_L25_dom"/>
</dbReference>
<dbReference type="Gene3D" id="2.170.120.20">
    <property type="entry name" value="Ribosomal protein L25, beta domain"/>
    <property type="match status" value="1"/>
</dbReference>
<dbReference type="EMBL" id="MEXH01000002">
    <property type="protein sequence ID" value="OGC93116.1"/>
    <property type="molecule type" value="Genomic_DNA"/>
</dbReference>
<keyword evidence="3 5" id="KW-0689">Ribosomal protein</keyword>
<dbReference type="InterPro" id="IPR020056">
    <property type="entry name" value="Rbsml_bL25/Gln-tRNA_synth_N"/>
</dbReference>
<dbReference type="GO" id="GO:0022625">
    <property type="term" value="C:cytosolic large ribosomal subunit"/>
    <property type="evidence" value="ECO:0007669"/>
    <property type="project" value="TreeGrafter"/>
</dbReference>
<dbReference type="GO" id="GO:0003735">
    <property type="term" value="F:structural constituent of ribosome"/>
    <property type="evidence" value="ECO:0007669"/>
    <property type="project" value="InterPro"/>
</dbReference>
<dbReference type="Pfam" id="PF14693">
    <property type="entry name" value="Ribosomal_TL5_C"/>
    <property type="match status" value="1"/>
</dbReference>
<evidence type="ECO:0000256" key="6">
    <source>
        <dbReference type="SAM" id="MobiDB-lite"/>
    </source>
</evidence>
<dbReference type="InterPro" id="IPR020057">
    <property type="entry name" value="Ribosomal_bL25_b-dom"/>
</dbReference>
<accession>A0A1F4YH90</accession>
<comment type="subunit">
    <text evidence="5">Part of the 50S ribosomal subunit; part of the 5S rRNA/L5/L18/L25 subcomplex. Contacts the 5S rRNA. Binds to the 5S rRNA independently of L5 and L18.</text>
</comment>
<sequence length="227" mass="24813">MKSQTLSVTTRTVTGRKVKSLRRQGIIPASVFGRHIPSVNLQVKSKDFFSLYKKVGDSTLFYLDISGEKDKRPVMVSEVVFHPVSSQLLHITFHQVDLKEKVVASVKIILTGEAPAEKDKLGILVQQLNELEVEALPADMPDHIDVDISSLAAVNQAVYAKDLKLSSKLEIKSELESIIAKIEPLAKEEVKEVAPAEAAPVEGVAPGIVEETIPTEKSPVESKPKAE</sequence>
<dbReference type="Gene3D" id="2.40.240.10">
    <property type="entry name" value="Ribosomal Protein L25, Chain P"/>
    <property type="match status" value="1"/>
</dbReference>
<feature type="compositionally biased region" description="Basic and acidic residues" evidence="6">
    <location>
        <begin position="218"/>
        <end position="227"/>
    </location>
</feature>
<evidence type="ECO:0000256" key="4">
    <source>
        <dbReference type="ARBA" id="ARBA00023274"/>
    </source>
</evidence>
<dbReference type="GO" id="GO:0008097">
    <property type="term" value="F:5S rRNA binding"/>
    <property type="evidence" value="ECO:0007669"/>
    <property type="project" value="InterPro"/>
</dbReference>
<keyword evidence="2 5" id="KW-0694">RNA-binding</keyword>
<dbReference type="PANTHER" id="PTHR33284">
    <property type="entry name" value="RIBOSOMAL PROTEIN L25/GLN-TRNA SYNTHETASE, ANTI-CODON-BINDING DOMAIN-CONTAINING PROTEIN"/>
    <property type="match status" value="1"/>
</dbReference>
<dbReference type="AlphaFoldDB" id="A0A1F4YH90"/>
<evidence type="ECO:0000313" key="10">
    <source>
        <dbReference type="Proteomes" id="UP000178176"/>
    </source>
</evidence>
<feature type="domain" description="Large ribosomal subunit protein bL25 beta" evidence="8">
    <location>
        <begin position="101"/>
        <end position="183"/>
    </location>
</feature>
<evidence type="ECO:0000259" key="7">
    <source>
        <dbReference type="Pfam" id="PF01386"/>
    </source>
</evidence>
<gene>
    <name evidence="5" type="primary">rplY</name>
    <name evidence="5" type="synonym">ctc</name>
    <name evidence="9" type="ORF">A2876_01040</name>
</gene>
<comment type="caution">
    <text evidence="9">The sequence shown here is derived from an EMBL/GenBank/DDBJ whole genome shotgun (WGS) entry which is preliminary data.</text>
</comment>
<dbReference type="SUPFAM" id="SSF50715">
    <property type="entry name" value="Ribosomal protein L25-like"/>
    <property type="match status" value="1"/>
</dbReference>
<dbReference type="PANTHER" id="PTHR33284:SF1">
    <property type="entry name" value="RIBOSOMAL PROTEIN L25_GLN-TRNA SYNTHETASE, ANTI-CODON-BINDING DOMAIN-CONTAINING PROTEIN"/>
    <property type="match status" value="1"/>
</dbReference>
<feature type="domain" description="Large ribosomal subunit protein bL25 L25" evidence="7">
    <location>
        <begin position="6"/>
        <end position="93"/>
    </location>
</feature>
<proteinExistence type="inferred from homology"/>
<dbReference type="Proteomes" id="UP000178176">
    <property type="component" value="Unassembled WGS sequence"/>
</dbReference>